<accession>A0A2T5XYS2</accession>
<sequence length="186" mass="21933">MFSLKKNITFASIIKTDPMKTIKERLERYHLISFVKDETIEKGVFEIFTSGKQNKKEFKKNVVALRFLTNKGYQYRMLPVINDGETNPDTFNLYFQYFTDIKVTESNNGKNIIQSALKEASRQFVSEVIIQFTKQLRSNREAYDILRATFAQGRARHIERVIFIMPNMKVLAVETKRFKITKRQIE</sequence>
<comment type="caution">
    <text evidence="1">The sequence shown here is derived from an EMBL/GenBank/DDBJ whole genome shotgun (WGS) entry which is preliminary data.</text>
</comment>
<dbReference type="EMBL" id="QBKG01000001">
    <property type="protein sequence ID" value="PTX08682.1"/>
    <property type="molecule type" value="Genomic_DNA"/>
</dbReference>
<evidence type="ECO:0000313" key="2">
    <source>
        <dbReference type="Proteomes" id="UP000243985"/>
    </source>
</evidence>
<dbReference type="AlphaFoldDB" id="A0A2T5XYS2"/>
<gene>
    <name evidence="1" type="ORF">C8P65_101350</name>
</gene>
<reference evidence="1 2" key="1">
    <citation type="submission" date="2018-04" db="EMBL/GenBank/DDBJ databases">
        <title>Genomic Encyclopedia of Archaeal and Bacterial Type Strains, Phase II (KMG-II): from individual species to whole genera.</title>
        <authorList>
            <person name="Goeker M."/>
        </authorList>
    </citation>
    <scope>NUCLEOTIDE SEQUENCE [LARGE SCALE GENOMIC DNA]</scope>
    <source>
        <strain evidence="1 2">DSM 22902</strain>
    </source>
</reference>
<protein>
    <submittedName>
        <fullName evidence="1">Uncharacterized protein</fullName>
    </submittedName>
</protein>
<name>A0A2T5XYS2_9FLAO</name>
<evidence type="ECO:0000313" key="1">
    <source>
        <dbReference type="EMBL" id="PTX08682.1"/>
    </source>
</evidence>
<proteinExistence type="predicted"/>
<dbReference type="RefSeq" id="WP_107780773.1">
    <property type="nucleotide sequence ID" value="NZ_QBKG01000001.1"/>
</dbReference>
<dbReference type="Proteomes" id="UP000243985">
    <property type="component" value="Unassembled WGS sequence"/>
</dbReference>
<dbReference type="Gene3D" id="3.40.1350.120">
    <property type="match status" value="1"/>
</dbReference>
<organism evidence="1 2">
    <name type="scientific">Capnocytophaga leadbetteri</name>
    <dbReference type="NCBI Taxonomy" id="327575"/>
    <lineage>
        <taxon>Bacteria</taxon>
        <taxon>Pseudomonadati</taxon>
        <taxon>Bacteroidota</taxon>
        <taxon>Flavobacteriia</taxon>
        <taxon>Flavobacteriales</taxon>
        <taxon>Flavobacteriaceae</taxon>
        <taxon>Capnocytophaga</taxon>
    </lineage>
</organism>
<dbReference type="GeneID" id="84579753"/>